<name>A0AAN7PE89_9COLE</name>
<dbReference type="Proteomes" id="UP001353858">
    <property type="component" value="Unassembled WGS sequence"/>
</dbReference>
<reference evidence="2" key="1">
    <citation type="submission" date="2023-01" db="EMBL/GenBank/DDBJ databases">
        <title>Key to firefly adult light organ development and bioluminescence: homeobox transcription factors regulate luciferase expression and transportation to peroxisome.</title>
        <authorList>
            <person name="Fu X."/>
        </authorList>
    </citation>
    <scope>NUCLEOTIDE SEQUENCE [LARGE SCALE GENOMIC DNA]</scope>
</reference>
<organism evidence="1 2">
    <name type="scientific">Aquatica leii</name>
    <dbReference type="NCBI Taxonomy" id="1421715"/>
    <lineage>
        <taxon>Eukaryota</taxon>
        <taxon>Metazoa</taxon>
        <taxon>Ecdysozoa</taxon>
        <taxon>Arthropoda</taxon>
        <taxon>Hexapoda</taxon>
        <taxon>Insecta</taxon>
        <taxon>Pterygota</taxon>
        <taxon>Neoptera</taxon>
        <taxon>Endopterygota</taxon>
        <taxon>Coleoptera</taxon>
        <taxon>Polyphaga</taxon>
        <taxon>Elateriformia</taxon>
        <taxon>Elateroidea</taxon>
        <taxon>Lampyridae</taxon>
        <taxon>Luciolinae</taxon>
        <taxon>Aquatica</taxon>
    </lineage>
</organism>
<dbReference type="AlphaFoldDB" id="A0AAN7PE89"/>
<protein>
    <submittedName>
        <fullName evidence="1">Uncharacterized protein</fullName>
    </submittedName>
</protein>
<keyword evidence="2" id="KW-1185">Reference proteome</keyword>
<gene>
    <name evidence="1" type="ORF">RN001_006587</name>
</gene>
<dbReference type="SUPFAM" id="SSF52540">
    <property type="entry name" value="P-loop containing nucleoside triphosphate hydrolases"/>
    <property type="match status" value="1"/>
</dbReference>
<evidence type="ECO:0000313" key="2">
    <source>
        <dbReference type="Proteomes" id="UP001353858"/>
    </source>
</evidence>
<dbReference type="EMBL" id="JARPUR010000002">
    <property type="protein sequence ID" value="KAK4883268.1"/>
    <property type="molecule type" value="Genomic_DNA"/>
</dbReference>
<sequence>MGCNNLNNQDRVYLPCRQDGVEVKEYLYKYIEREFPEAKDGKNAVYSIPSKFKNRGERQASLAEEVVFTRLSGLVKTTRLDGLWMTFFHSASYAGHSFRNQRVGKLMIREHDFVIFAKYHGKYYAALVEVKSTFDGTKTINNVNVTSDAKVIKNNKRSAQHQLRDHMEVLQGVLELNPNEHLIECFIMWPFLSAITRDPKQQTMNRWKEDSNLHVFEHTLSDQHNFDHWFIDNVLAANGMNENHFVTLLNRYIVLSCGVFVDEINDGMMALMNKEQLEVLRNDLCARPGRGPLVVHGAAGTGKTLLVIKKLQQLYEMGELDEKNRALYICYWPGIKCELEQKLKILGIDGFVDTARFYISQTGFLQRNNKVYKHIFMDESEAVCLSFDSSIISKTLSTIFQRYHDGNCSYMNCQGRNNSNYSLNNCKNVQDSTNKWGELWFLVDINQASLFLPKHSPQVLKTPAIVLNKVMRSTGYIFNIFKQYYSNPMPKLPKTMLARMNLNDIQIGHDISGPPIFWVNTDNSIKDTTQTVVNVVIDLCATKGFKPNDVCIIPFLVNDKFAPEAINSEIDQHFVENGYRPRGVGDVENFLNNREVNDFLIAWALRVKGLEFKVVIMVVEDDDFDANDSEDRRKTYIIASRCTCMFILVCTKSVKHDIDLFNVVEQYPFSIKI</sequence>
<proteinExistence type="predicted"/>
<accession>A0AAN7PE89</accession>
<evidence type="ECO:0000313" key="1">
    <source>
        <dbReference type="EMBL" id="KAK4883268.1"/>
    </source>
</evidence>
<comment type="caution">
    <text evidence="1">The sequence shown here is derived from an EMBL/GenBank/DDBJ whole genome shotgun (WGS) entry which is preliminary data.</text>
</comment>
<dbReference type="InterPro" id="IPR027417">
    <property type="entry name" value="P-loop_NTPase"/>
</dbReference>